<evidence type="ECO:0000313" key="2">
    <source>
        <dbReference type="EMBL" id="SLN11394.1"/>
    </source>
</evidence>
<accession>A0A1X6Y5A6</accession>
<organism evidence="2 3">
    <name type="scientific">Roseivivax jejudonensis</name>
    <dbReference type="NCBI Taxonomy" id="1529041"/>
    <lineage>
        <taxon>Bacteria</taxon>
        <taxon>Pseudomonadati</taxon>
        <taxon>Pseudomonadota</taxon>
        <taxon>Alphaproteobacteria</taxon>
        <taxon>Rhodobacterales</taxon>
        <taxon>Roseobacteraceae</taxon>
        <taxon>Roseivivax</taxon>
    </lineage>
</organism>
<keyword evidence="3" id="KW-1185">Reference proteome</keyword>
<dbReference type="PANTHER" id="PTHR43798:SF33">
    <property type="entry name" value="HYDROLASE, PUTATIVE (AFU_ORTHOLOGUE AFUA_2G14860)-RELATED"/>
    <property type="match status" value="1"/>
</dbReference>
<dbReference type="Proteomes" id="UP000193570">
    <property type="component" value="Unassembled WGS sequence"/>
</dbReference>
<dbReference type="InterPro" id="IPR050266">
    <property type="entry name" value="AB_hydrolase_sf"/>
</dbReference>
<dbReference type="RefSeq" id="WP_085790035.1">
    <property type="nucleotide sequence ID" value="NZ_FWFK01000001.1"/>
</dbReference>
<keyword evidence="2" id="KW-0378">Hydrolase</keyword>
<reference evidence="2 3" key="1">
    <citation type="submission" date="2017-03" db="EMBL/GenBank/DDBJ databases">
        <authorList>
            <person name="Afonso C.L."/>
            <person name="Miller P.J."/>
            <person name="Scott M.A."/>
            <person name="Spackman E."/>
            <person name="Goraichik I."/>
            <person name="Dimitrov K.M."/>
            <person name="Suarez D.L."/>
            <person name="Swayne D.E."/>
        </authorList>
    </citation>
    <scope>NUCLEOTIDE SEQUENCE [LARGE SCALE GENOMIC DNA]</scope>
    <source>
        <strain evidence="2 3">CECT 8625</strain>
    </source>
</reference>
<protein>
    <submittedName>
        <fullName evidence="2">Alpha/beta hydrolase family protein</fullName>
    </submittedName>
</protein>
<dbReference type="OrthoDB" id="9785698at2"/>
<dbReference type="GO" id="GO:0016787">
    <property type="term" value="F:hydrolase activity"/>
    <property type="evidence" value="ECO:0007669"/>
    <property type="project" value="UniProtKB-KW"/>
</dbReference>
<name>A0A1X6Y5A6_9RHOB</name>
<dbReference type="PANTHER" id="PTHR43798">
    <property type="entry name" value="MONOACYLGLYCEROL LIPASE"/>
    <property type="match status" value="1"/>
</dbReference>
<feature type="domain" description="AB hydrolase-1" evidence="1">
    <location>
        <begin position="68"/>
        <end position="236"/>
    </location>
</feature>
<dbReference type="SUPFAM" id="SSF53474">
    <property type="entry name" value="alpha/beta-Hydrolases"/>
    <property type="match status" value="1"/>
</dbReference>
<evidence type="ECO:0000313" key="3">
    <source>
        <dbReference type="Proteomes" id="UP000193570"/>
    </source>
</evidence>
<dbReference type="Gene3D" id="3.40.50.1820">
    <property type="entry name" value="alpha/beta hydrolase"/>
    <property type="match status" value="1"/>
</dbReference>
<dbReference type="InterPro" id="IPR000073">
    <property type="entry name" value="AB_hydrolase_1"/>
</dbReference>
<evidence type="ECO:0000259" key="1">
    <source>
        <dbReference type="Pfam" id="PF00561"/>
    </source>
</evidence>
<gene>
    <name evidence="2" type="ORF">ROJ8625_00257</name>
</gene>
<dbReference type="GO" id="GO:0016020">
    <property type="term" value="C:membrane"/>
    <property type="evidence" value="ECO:0007669"/>
    <property type="project" value="TreeGrafter"/>
</dbReference>
<dbReference type="InterPro" id="IPR029058">
    <property type="entry name" value="AB_hydrolase_fold"/>
</dbReference>
<dbReference type="AlphaFoldDB" id="A0A1X6Y5A6"/>
<dbReference type="Pfam" id="PF00561">
    <property type="entry name" value="Abhydrolase_1"/>
    <property type="match status" value="1"/>
</dbReference>
<proteinExistence type="predicted"/>
<sequence>MQGGWRKYGEGPSRAVVLHGGPGGAGEVAPLARELGIRGYRVLEPFQTRRSVAEQVEELAEQITAACAPPVAVIGWSWGAWLGCLLASRRGRLVETLVLVGSGPFDARHAKRIRATKMSRLSEAERRELSVLDPREGDAMQVARFIELSDRSDSYARDGSPLPEVIFDGAIHSAVWPEADRMRRDGTLLREIGTIRSPVTALHGDHDPRPSEGVRAPLAAALPAARFVLIDRCGHKPWQEVYARDVFFDELEAALAR</sequence>
<dbReference type="EMBL" id="FWFK01000001">
    <property type="protein sequence ID" value="SLN11394.1"/>
    <property type="molecule type" value="Genomic_DNA"/>
</dbReference>